<accession>A0A093Y4Z0</accession>
<sequence>MASESKPQTTHFKASKKATTNNVKTKDAKEPVNANKKELPAETVPEKRKRDGESKNDNAQDEDQEPLSKAEQASPSKAVKEDEEETAKSKEKVIEEEEKRENVPSTIAHKIHKTIEEYGTLPLEGLGVDKPLEPTPEVLLAIVIDSMLRSTRISHLLAQKTSISVFKAGYHDINVLSKMSWDDRVQVLSEGGYNRYREMTATKLGNLAQLVNEKYGRAGDIHIDLDGDLNNLLKKAGDNPAQIRHLVREIKGFGDIATDLFCDDAQAVWHVLAPTIDHCSLDTAKDVGIGTDIKAIYAELGRDPVQMSKLARGFSAVRLSKHQVDIEHEE</sequence>
<dbReference type="AlphaFoldDB" id="A0A093Y4Z0"/>
<gene>
    <name evidence="2" type="ORF">GQ26_0033610</name>
</gene>
<dbReference type="HOGENOM" id="CLU_050554_0_0_1"/>
<reference evidence="2" key="1">
    <citation type="journal article" date="2014" name="PLoS Genet.">
        <title>Signature Gene Expression Reveals Novel Clues to the Molecular Mechanisms of Dimorphic Transition in Penicillium marneffei.</title>
        <authorList>
            <person name="Yang E."/>
            <person name="Wang G."/>
            <person name="Cai J."/>
            <person name="Woo P.C."/>
            <person name="Lau S.K."/>
            <person name="Yuen K.-Y."/>
            <person name="Chow W.-N."/>
            <person name="Lin X."/>
        </authorList>
    </citation>
    <scope>NUCLEOTIDE SEQUENCE [LARGE SCALE GENOMIC DNA]</scope>
    <source>
        <strain evidence="2">PM1</strain>
    </source>
</reference>
<comment type="caution">
    <text evidence="2">The sequence shown here is derived from an EMBL/GenBank/DDBJ whole genome shotgun (WGS) entry which is preliminary data.</text>
</comment>
<organism evidence="2">
    <name type="scientific">Talaromyces marneffei PM1</name>
    <dbReference type="NCBI Taxonomy" id="1077442"/>
    <lineage>
        <taxon>Eukaryota</taxon>
        <taxon>Fungi</taxon>
        <taxon>Dikarya</taxon>
        <taxon>Ascomycota</taxon>
        <taxon>Pezizomycotina</taxon>
        <taxon>Eurotiomycetes</taxon>
        <taxon>Eurotiomycetidae</taxon>
        <taxon>Eurotiales</taxon>
        <taxon>Trichocomaceae</taxon>
        <taxon>Talaromyces</taxon>
        <taxon>Talaromyces sect. Talaromyces</taxon>
    </lineage>
</organism>
<protein>
    <submittedName>
        <fullName evidence="2">Uncharacterized protein</fullName>
    </submittedName>
</protein>
<name>A0A093Y4Z0_TALMA</name>
<proteinExistence type="predicted"/>
<feature type="region of interest" description="Disordered" evidence="1">
    <location>
        <begin position="1"/>
        <end position="105"/>
    </location>
</feature>
<dbReference type="eggNOG" id="ENOG502S5UV">
    <property type="taxonomic scope" value="Eukaryota"/>
</dbReference>
<evidence type="ECO:0000313" key="2">
    <source>
        <dbReference type="EMBL" id="KFX52513.1"/>
    </source>
</evidence>
<dbReference type="EMBL" id="JPOX01000003">
    <property type="protein sequence ID" value="KFX52513.1"/>
    <property type="molecule type" value="Genomic_DNA"/>
</dbReference>
<evidence type="ECO:0000256" key="1">
    <source>
        <dbReference type="SAM" id="MobiDB-lite"/>
    </source>
</evidence>
<feature type="compositionally biased region" description="Basic and acidic residues" evidence="1">
    <location>
        <begin position="86"/>
        <end position="102"/>
    </location>
</feature>
<feature type="compositionally biased region" description="Polar residues" evidence="1">
    <location>
        <begin position="1"/>
        <end position="23"/>
    </location>
</feature>
<feature type="compositionally biased region" description="Basic and acidic residues" evidence="1">
    <location>
        <begin position="24"/>
        <end position="58"/>
    </location>
</feature>